<sequence length="258" mass="28881">MDPASSAKINHLEHIVGAIDVAFGLALTDLPPRALSGFRVTEKSSFKHLHDICPAMWSPGHVEALASRAVFLPTVSHAISNSISQRARSFSLREKLKEIARQEHLTASSGSRFEPRAIQKAVGIRLWRLTQRRLRDPSAAKKLQPIRTSDTITSTSEQDEDVDKILSFELDDNHLIYPQLETCLGSDDEVNGEDLLETGYESEWEDLFTDPAAENPVNDDEEMLDCLHIVQHDDDDEDMFSGDLEDDISSALEEMLEL</sequence>
<dbReference type="Proteomes" id="UP000027730">
    <property type="component" value="Unassembled WGS sequence"/>
</dbReference>
<dbReference type="OrthoDB" id="4187154at2759"/>
<keyword evidence="2" id="KW-1185">Reference proteome</keyword>
<dbReference type="GeneID" id="25410585"/>
<dbReference type="RefSeq" id="XP_013427569.1">
    <property type="nucleotide sequence ID" value="XM_013572115.1"/>
</dbReference>
<reference evidence="1 2" key="1">
    <citation type="journal article" date="2014" name="BMC Genomics">
        <title>Genome sequencing of four Aureobasidium pullulans varieties: biotechnological potential, stress tolerance, and description of new species.</title>
        <authorList>
            <person name="Gostin Ar C."/>
            <person name="Ohm R.A."/>
            <person name="Kogej T."/>
            <person name="Sonjak S."/>
            <person name="Turk M."/>
            <person name="Zajc J."/>
            <person name="Zalar P."/>
            <person name="Grube M."/>
            <person name="Sun H."/>
            <person name="Han J."/>
            <person name="Sharma A."/>
            <person name="Chiniquy J."/>
            <person name="Ngan C.Y."/>
            <person name="Lipzen A."/>
            <person name="Barry K."/>
            <person name="Grigoriev I.V."/>
            <person name="Gunde-Cimerman N."/>
        </authorList>
    </citation>
    <scope>NUCLEOTIDE SEQUENCE [LARGE SCALE GENOMIC DNA]</scope>
    <source>
        <strain evidence="1 2">CBS 147.97</strain>
    </source>
</reference>
<dbReference type="EMBL" id="KL584709">
    <property type="protein sequence ID" value="KEQ73424.1"/>
    <property type="molecule type" value="Genomic_DNA"/>
</dbReference>
<evidence type="ECO:0000313" key="1">
    <source>
        <dbReference type="EMBL" id="KEQ73424.1"/>
    </source>
</evidence>
<dbReference type="HOGENOM" id="CLU_1077621_0_0_1"/>
<proteinExistence type="predicted"/>
<accession>A0A074WP96</accession>
<organism evidence="1 2">
    <name type="scientific">Aureobasidium namibiae CBS 147.97</name>
    <dbReference type="NCBI Taxonomy" id="1043004"/>
    <lineage>
        <taxon>Eukaryota</taxon>
        <taxon>Fungi</taxon>
        <taxon>Dikarya</taxon>
        <taxon>Ascomycota</taxon>
        <taxon>Pezizomycotina</taxon>
        <taxon>Dothideomycetes</taxon>
        <taxon>Dothideomycetidae</taxon>
        <taxon>Dothideales</taxon>
        <taxon>Saccotheciaceae</taxon>
        <taxon>Aureobasidium</taxon>
    </lineage>
</organism>
<name>A0A074WP96_9PEZI</name>
<dbReference type="STRING" id="1043004.A0A074WP96"/>
<dbReference type="AlphaFoldDB" id="A0A074WP96"/>
<gene>
    <name evidence="1" type="ORF">M436DRAFT_46784</name>
</gene>
<evidence type="ECO:0000313" key="2">
    <source>
        <dbReference type="Proteomes" id="UP000027730"/>
    </source>
</evidence>
<protein>
    <submittedName>
        <fullName evidence="1">Uncharacterized protein</fullName>
    </submittedName>
</protein>